<sequence length="131" mass="14030">MKKQMPGWVLAGLLWLGTAILVTGLVSHVRAPESGATGQVDWVFVALLSTAVTGILVAIIREFRARPSPMQRAALDAIFNAREPGTIGAVVVMKNGTPEVVATVRSRDEYLELAGSGRLPVDHRVFLPDDA</sequence>
<keyword evidence="1" id="KW-1133">Transmembrane helix</keyword>
<feature type="transmembrane region" description="Helical" evidence="1">
    <location>
        <begin position="40"/>
        <end position="60"/>
    </location>
</feature>
<comment type="caution">
    <text evidence="2">The sequence shown here is derived from an EMBL/GenBank/DDBJ whole genome shotgun (WGS) entry which is preliminary data.</text>
</comment>
<name>A0ABS3DIQ9_9BACT</name>
<dbReference type="RefSeq" id="WP_207055465.1">
    <property type="nucleotide sequence ID" value="NZ_JAFIMU010000008.1"/>
</dbReference>
<evidence type="ECO:0000313" key="3">
    <source>
        <dbReference type="Proteomes" id="UP000664052"/>
    </source>
</evidence>
<keyword evidence="1" id="KW-0812">Transmembrane</keyword>
<keyword evidence="1" id="KW-0472">Membrane</keyword>
<organism evidence="2 3">
    <name type="scientific">Corallococcus macrosporus</name>
    <dbReference type="NCBI Taxonomy" id="35"/>
    <lineage>
        <taxon>Bacteria</taxon>
        <taxon>Pseudomonadati</taxon>
        <taxon>Myxococcota</taxon>
        <taxon>Myxococcia</taxon>
        <taxon>Myxococcales</taxon>
        <taxon>Cystobacterineae</taxon>
        <taxon>Myxococcaceae</taxon>
        <taxon>Corallococcus</taxon>
    </lineage>
</organism>
<protein>
    <submittedName>
        <fullName evidence="2">Uncharacterized protein</fullName>
    </submittedName>
</protein>
<gene>
    <name evidence="2" type="ORF">JYK02_27250</name>
</gene>
<dbReference type="Proteomes" id="UP000664052">
    <property type="component" value="Unassembled WGS sequence"/>
</dbReference>
<proteinExistence type="predicted"/>
<dbReference type="EMBL" id="JAFIMU010000008">
    <property type="protein sequence ID" value="MBN8231221.1"/>
    <property type="molecule type" value="Genomic_DNA"/>
</dbReference>
<evidence type="ECO:0000313" key="2">
    <source>
        <dbReference type="EMBL" id="MBN8231221.1"/>
    </source>
</evidence>
<accession>A0ABS3DIQ9</accession>
<reference evidence="2 3" key="1">
    <citation type="submission" date="2021-02" db="EMBL/GenBank/DDBJ databases">
        <title>De Novo genome assembly of isolated myxobacteria.</title>
        <authorList>
            <person name="Stevens D.C."/>
        </authorList>
    </citation>
    <scope>NUCLEOTIDE SEQUENCE [LARGE SCALE GENOMIC DNA]</scope>
    <source>
        <strain evidence="2 3">ATCC 29039</strain>
    </source>
</reference>
<keyword evidence="3" id="KW-1185">Reference proteome</keyword>
<evidence type="ECO:0000256" key="1">
    <source>
        <dbReference type="SAM" id="Phobius"/>
    </source>
</evidence>